<accession>A0A4Q8AJT2</accession>
<dbReference type="PANTHER" id="PTHR38011:SF11">
    <property type="entry name" value="2,5-DIAMINO-6-RIBOSYLAMINO-4(3H)-PYRIMIDINONE 5'-PHOSPHATE REDUCTASE"/>
    <property type="match status" value="1"/>
</dbReference>
<dbReference type="Proteomes" id="UP000291483">
    <property type="component" value="Unassembled WGS sequence"/>
</dbReference>
<dbReference type="PANTHER" id="PTHR38011">
    <property type="entry name" value="DIHYDROFOLATE REDUCTASE FAMILY PROTEIN (AFU_ORTHOLOGUE AFUA_8G06820)"/>
    <property type="match status" value="1"/>
</dbReference>
<protein>
    <submittedName>
        <fullName evidence="2">Dihydrofolate reductase</fullName>
    </submittedName>
</protein>
<dbReference type="GO" id="GO:0008703">
    <property type="term" value="F:5-amino-6-(5-phosphoribosylamino)uracil reductase activity"/>
    <property type="evidence" value="ECO:0007669"/>
    <property type="project" value="InterPro"/>
</dbReference>
<dbReference type="InterPro" id="IPR050765">
    <property type="entry name" value="Riboflavin_Biosynth_HTPR"/>
</dbReference>
<comment type="caution">
    <text evidence="2">The sequence shown here is derived from an EMBL/GenBank/DDBJ whole genome shotgun (WGS) entry which is preliminary data.</text>
</comment>
<evidence type="ECO:0000313" key="2">
    <source>
        <dbReference type="EMBL" id="RZU64059.1"/>
    </source>
</evidence>
<dbReference type="InterPro" id="IPR024072">
    <property type="entry name" value="DHFR-like_dom_sf"/>
</dbReference>
<feature type="domain" description="Bacterial bifunctional deaminase-reductase C-terminal" evidence="1">
    <location>
        <begin position="3"/>
        <end position="175"/>
    </location>
</feature>
<dbReference type="InterPro" id="IPR002734">
    <property type="entry name" value="RibDG_C"/>
</dbReference>
<dbReference type="Pfam" id="PF01872">
    <property type="entry name" value="RibD_C"/>
    <property type="match status" value="1"/>
</dbReference>
<reference evidence="2 3" key="1">
    <citation type="submission" date="2019-02" db="EMBL/GenBank/DDBJ databases">
        <title>Sequencing the genomes of 1000 actinobacteria strains.</title>
        <authorList>
            <person name="Klenk H.-P."/>
        </authorList>
    </citation>
    <scope>NUCLEOTIDE SEQUENCE [LARGE SCALE GENOMIC DNA]</scope>
    <source>
        <strain evidence="2 3">DSM 18319</strain>
    </source>
</reference>
<dbReference type="RefSeq" id="WP_130504639.1">
    <property type="nucleotide sequence ID" value="NZ_SHLC01000001.1"/>
</dbReference>
<gene>
    <name evidence="2" type="ORF">EV379_0353</name>
</gene>
<dbReference type="SUPFAM" id="SSF53597">
    <property type="entry name" value="Dihydrofolate reductase-like"/>
    <property type="match status" value="1"/>
</dbReference>
<dbReference type="GO" id="GO:0009231">
    <property type="term" value="P:riboflavin biosynthetic process"/>
    <property type="evidence" value="ECO:0007669"/>
    <property type="project" value="InterPro"/>
</dbReference>
<evidence type="ECO:0000313" key="3">
    <source>
        <dbReference type="Proteomes" id="UP000291483"/>
    </source>
</evidence>
<proteinExistence type="predicted"/>
<keyword evidence="3" id="KW-1185">Reference proteome</keyword>
<evidence type="ECO:0000259" key="1">
    <source>
        <dbReference type="Pfam" id="PF01872"/>
    </source>
</evidence>
<dbReference type="OrthoDB" id="7949219at2"/>
<dbReference type="AlphaFoldDB" id="A0A4Q8AJT2"/>
<name>A0A4Q8AJT2_9MICO</name>
<dbReference type="Gene3D" id="3.40.430.10">
    <property type="entry name" value="Dihydrofolate Reductase, subunit A"/>
    <property type="match status" value="1"/>
</dbReference>
<dbReference type="EMBL" id="SHLC01000001">
    <property type="protein sequence ID" value="RZU64059.1"/>
    <property type="molecule type" value="Genomic_DNA"/>
</dbReference>
<organism evidence="2 3">
    <name type="scientific">Microterricola gilva</name>
    <dbReference type="NCBI Taxonomy" id="393267"/>
    <lineage>
        <taxon>Bacteria</taxon>
        <taxon>Bacillati</taxon>
        <taxon>Actinomycetota</taxon>
        <taxon>Actinomycetes</taxon>
        <taxon>Micrococcales</taxon>
        <taxon>Microbacteriaceae</taxon>
        <taxon>Microterricola</taxon>
    </lineage>
</organism>
<sequence>MAKLIYDGICSLDGFTADAHGNFDFAMPDAEVHRFVNDYSRSIRTYLFGRRMYEVMTFWNSVDEETELPDYIKEYTSVWRAADKIVYTRTLTEPAGPRTRFERRFDVATIKDMKAASDHDIGIGGPTLASHALRAGLVDEVRMLISPIILGAGLHMFPADVRHTLKLIDERRFAGGVVYLSYAVTG</sequence>